<dbReference type="Proteomes" id="UP000060699">
    <property type="component" value="Chromosome"/>
</dbReference>
<accession>A0A0U3NCU6</accession>
<reference evidence="1 2" key="1">
    <citation type="submission" date="2015-12" db="EMBL/GenBank/DDBJ databases">
        <title>Complete genome of Roseateles depolymerans KCTC 42856.</title>
        <authorList>
            <person name="Kim K.M."/>
        </authorList>
    </citation>
    <scope>NUCLEOTIDE SEQUENCE [LARGE SCALE GENOMIC DNA]</scope>
    <source>
        <strain evidence="1 2">KCTC 42856</strain>
    </source>
</reference>
<proteinExistence type="predicted"/>
<organism evidence="1 2">
    <name type="scientific">Roseateles depolymerans</name>
    <dbReference type="NCBI Taxonomy" id="76731"/>
    <lineage>
        <taxon>Bacteria</taxon>
        <taxon>Pseudomonadati</taxon>
        <taxon>Pseudomonadota</taxon>
        <taxon>Betaproteobacteria</taxon>
        <taxon>Burkholderiales</taxon>
        <taxon>Sphaerotilaceae</taxon>
        <taxon>Roseateles</taxon>
    </lineage>
</organism>
<dbReference type="AlphaFoldDB" id="A0A0U3NCU6"/>
<evidence type="ECO:0000313" key="2">
    <source>
        <dbReference type="Proteomes" id="UP000060699"/>
    </source>
</evidence>
<name>A0A0U3NCU6_9BURK</name>
<sequence>MVGGGLANSFKSLTGTASNLSIGMPETERSRQVQAGGWNMGNQWYYQEHELPPAEVSTLRLTVGNCQWVSAAFMPVPGVDYEAHLVAEPQLKRCVMTINRILPAGDLKPVPLLPAKKCTPEEIAVRRAAAEERAAMDKEIARMRAAGVVPPVIAPR</sequence>
<dbReference type="KEGG" id="rdp:RD2015_1824"/>
<dbReference type="STRING" id="76731.RD2015_1824"/>
<protein>
    <submittedName>
        <fullName evidence="1">Uncharacterized protein</fullName>
    </submittedName>
</protein>
<dbReference type="EMBL" id="CP013729">
    <property type="protein sequence ID" value="ALV06304.1"/>
    <property type="molecule type" value="Genomic_DNA"/>
</dbReference>
<evidence type="ECO:0000313" key="1">
    <source>
        <dbReference type="EMBL" id="ALV06304.1"/>
    </source>
</evidence>
<gene>
    <name evidence="1" type="ORF">RD2015_1824</name>
</gene>
<keyword evidence="2" id="KW-1185">Reference proteome</keyword>